<dbReference type="Proteomes" id="UP000466345">
    <property type="component" value="Unassembled WGS sequence"/>
</dbReference>
<proteinExistence type="predicted"/>
<dbReference type="RefSeq" id="WP_153453031.1">
    <property type="nucleotide sequence ID" value="NZ_WEGJ01000012.1"/>
</dbReference>
<dbReference type="OrthoDB" id="4319458at2"/>
<sequence>MENLSAGAKLTDAFDRLGDQKSLHLSLGLDATPAELVALTKSSGDPMDAKTAKFISGMTFTYDMTSKKPISESGEKDITGQQLSLQGPDGALFEVRTIGTDATYTRMDMKKFGELSGEEMPSANELPPEAGAMGDMFEGRWVKFDLAKAEKLGKEMGAGEKTGGAVPGFGTPSLSPEVGKELMKDLKKAMAREVKLRDKGSKDGLVRVTASASARGLVKALVDTVLPYTKDLGLPASMPKPTAKDYRDIPARAVSVDFFLEDGAVDSASVDLGVLSKDKGDKLVLKAEFGKAEPIEAPSGATELDLASILSGMMAGLEDEGFADNTMDEAGLEELTAADGPQY</sequence>
<dbReference type="AlphaFoldDB" id="A0A7K0CK29"/>
<feature type="region of interest" description="Disordered" evidence="1">
    <location>
        <begin position="158"/>
        <end position="177"/>
    </location>
</feature>
<evidence type="ECO:0000313" key="2">
    <source>
        <dbReference type="EMBL" id="MQY13362.1"/>
    </source>
</evidence>
<organism evidence="2 3">
    <name type="scientific">Streptomyces smaragdinus</name>
    <dbReference type="NCBI Taxonomy" id="2585196"/>
    <lineage>
        <taxon>Bacteria</taxon>
        <taxon>Bacillati</taxon>
        <taxon>Actinomycetota</taxon>
        <taxon>Actinomycetes</taxon>
        <taxon>Kitasatosporales</taxon>
        <taxon>Streptomycetaceae</taxon>
        <taxon>Streptomyces</taxon>
    </lineage>
</organism>
<comment type="caution">
    <text evidence="2">The sequence shown here is derived from an EMBL/GenBank/DDBJ whole genome shotgun (WGS) entry which is preliminary data.</text>
</comment>
<protein>
    <submittedName>
        <fullName evidence="2">Uncharacterized protein</fullName>
    </submittedName>
</protein>
<dbReference type="EMBL" id="WEGJ01000012">
    <property type="protein sequence ID" value="MQY13362.1"/>
    <property type="molecule type" value="Genomic_DNA"/>
</dbReference>
<keyword evidence="3" id="KW-1185">Reference proteome</keyword>
<gene>
    <name evidence="2" type="ORF">SRB5_35100</name>
</gene>
<evidence type="ECO:0000256" key="1">
    <source>
        <dbReference type="SAM" id="MobiDB-lite"/>
    </source>
</evidence>
<evidence type="ECO:0000313" key="3">
    <source>
        <dbReference type="Proteomes" id="UP000466345"/>
    </source>
</evidence>
<name>A0A7K0CK29_9ACTN</name>
<accession>A0A7K0CK29</accession>
<reference evidence="2 3" key="1">
    <citation type="submission" date="2019-10" db="EMBL/GenBank/DDBJ databases">
        <title>Streptomyces smaragdinus sp. nov. and Streptomyces fabii sp. nov., isolated from the gut of fungus growing-termite Macrotermes natalensis.</title>
        <authorList>
            <person name="Schwitalla J."/>
            <person name="Benndorf R."/>
            <person name="Martin K."/>
            <person name="De Beer W."/>
            <person name="Kaster A.-K."/>
            <person name="Vollmers J."/>
            <person name="Poulsen M."/>
            <person name="Beemelmanns C."/>
        </authorList>
    </citation>
    <scope>NUCLEOTIDE SEQUENCE [LARGE SCALE GENOMIC DNA]</scope>
    <source>
        <strain evidence="2 3">RB5</strain>
    </source>
</reference>